<dbReference type="Proteomes" id="UP001159075">
    <property type="component" value="Unassembled WGS sequence"/>
</dbReference>
<protein>
    <submittedName>
        <fullName evidence="1">Uncharacterized protein</fullName>
    </submittedName>
</protein>
<keyword evidence="2" id="KW-1185">Reference proteome</keyword>
<dbReference type="GeneID" id="75187319"/>
<comment type="caution">
    <text evidence="1">The sequence shown here is derived from an EMBL/GenBank/DDBJ whole genome shotgun (WGS) entry which is preliminary data.</text>
</comment>
<reference evidence="1 2" key="1">
    <citation type="submission" date="2022-09" db="EMBL/GenBank/DDBJ databases">
        <title>The outer-membrane cytochrome OmcA is essential for infection of Shewanella oneidensis by a zebrafish-associated bacteriophage.</title>
        <authorList>
            <person name="Grenfell A.W."/>
            <person name="Intile P."/>
            <person name="Mcfarlane J."/>
            <person name="Leung D."/>
            <person name="Abdalla K."/>
            <person name="Wold M."/>
            <person name="Kees E."/>
            <person name="Gralnick J."/>
        </authorList>
    </citation>
    <scope>NUCLEOTIDE SEQUENCE [LARGE SCALE GENOMIC DNA]</scope>
    <source>
        <strain evidence="1 2">NF-5</strain>
    </source>
</reference>
<dbReference type="InterPro" id="IPR058702">
    <property type="entry name" value="MafI2-like"/>
</dbReference>
<proteinExistence type="predicted"/>
<dbReference type="EMBL" id="JAOTLW010000017">
    <property type="protein sequence ID" value="MDI5832973.1"/>
    <property type="molecule type" value="Genomic_DNA"/>
</dbReference>
<sequence>MNEDIKLSAQRALLGCITGGLRAVSIELSNQAIRWRCVFGSEIAKDSQWEILSEAAAEVIADFPEPMKIEEEYLVVKFRDSEQAQPNEIPHLQHVVFLRHERESYPELSVGT</sequence>
<dbReference type="Pfam" id="PF26541">
    <property type="entry name" value="MafI2"/>
    <property type="match status" value="1"/>
</dbReference>
<name>A0ABT6UES4_9GAMM</name>
<gene>
    <name evidence="1" type="ORF">ODY93_15435</name>
</gene>
<evidence type="ECO:0000313" key="2">
    <source>
        <dbReference type="Proteomes" id="UP001159075"/>
    </source>
</evidence>
<organism evidence="1 2">
    <name type="scientific">Shewanella xiamenensis</name>
    <dbReference type="NCBI Taxonomy" id="332186"/>
    <lineage>
        <taxon>Bacteria</taxon>
        <taxon>Pseudomonadati</taxon>
        <taxon>Pseudomonadota</taxon>
        <taxon>Gammaproteobacteria</taxon>
        <taxon>Alteromonadales</taxon>
        <taxon>Shewanellaceae</taxon>
        <taxon>Shewanella</taxon>
    </lineage>
</organism>
<accession>A0ABT6UES4</accession>
<dbReference type="RefSeq" id="WP_240292973.1">
    <property type="nucleotide sequence ID" value="NZ_CP079718.1"/>
</dbReference>
<evidence type="ECO:0000313" key="1">
    <source>
        <dbReference type="EMBL" id="MDI5832973.1"/>
    </source>
</evidence>